<dbReference type="InterPro" id="IPR045967">
    <property type="entry name" value="HAM1-like_N"/>
</dbReference>
<feature type="region of interest" description="Disordered" evidence="1">
    <location>
        <begin position="1"/>
        <end position="33"/>
    </location>
</feature>
<dbReference type="SUPFAM" id="SSF55394">
    <property type="entry name" value="Bactericidal permeability-increasing protein, BPI"/>
    <property type="match status" value="1"/>
</dbReference>
<evidence type="ECO:0000313" key="4">
    <source>
        <dbReference type="Proteomes" id="UP000233524"/>
    </source>
</evidence>
<keyword evidence="4" id="KW-1185">Reference proteome</keyword>
<proteinExistence type="predicted"/>
<feature type="compositionally biased region" description="Basic and acidic residues" evidence="1">
    <location>
        <begin position="11"/>
        <end position="25"/>
    </location>
</feature>
<dbReference type="VEuPathDB" id="FungiDB:jhhlp_000510"/>
<name>A0A2N3NL29_9PEZI</name>
<comment type="caution">
    <text evidence="3">The sequence shown here is derived from an EMBL/GenBank/DDBJ whole genome shotgun (WGS) entry which is preliminary data.</text>
</comment>
<dbReference type="InParanoid" id="A0A2N3NL29"/>
<evidence type="ECO:0000313" key="3">
    <source>
        <dbReference type="EMBL" id="PKS13166.1"/>
    </source>
</evidence>
<dbReference type="Proteomes" id="UP000233524">
    <property type="component" value="Unassembled WGS sequence"/>
</dbReference>
<feature type="domain" description="HAM1-like N-terminal" evidence="2">
    <location>
        <begin position="233"/>
        <end position="577"/>
    </location>
</feature>
<dbReference type="PANTHER" id="PTHR31138:SF4">
    <property type="entry name" value="DUF5923 DOMAIN-CONTAINING PROTEIN"/>
    <property type="match status" value="1"/>
</dbReference>
<dbReference type="STRING" id="41688.A0A2N3NL29"/>
<feature type="non-terminal residue" evidence="3">
    <location>
        <position position="1"/>
    </location>
</feature>
<dbReference type="AlphaFoldDB" id="A0A2N3NL29"/>
<dbReference type="PANTHER" id="PTHR31138">
    <property type="entry name" value="CHROMOSOME 19, WHOLE GENOME SHOTGUN SEQUENCE"/>
    <property type="match status" value="1"/>
</dbReference>
<evidence type="ECO:0000256" key="1">
    <source>
        <dbReference type="SAM" id="MobiDB-lite"/>
    </source>
</evidence>
<reference evidence="3 4" key="1">
    <citation type="journal article" date="2017" name="G3 (Bethesda)">
        <title>First Draft Genome Sequence of the Pathogenic Fungus Lomentospora prolificans (Formerly Scedosporium prolificans).</title>
        <authorList>
            <person name="Luo R."/>
            <person name="Zimin A."/>
            <person name="Workman R."/>
            <person name="Fan Y."/>
            <person name="Pertea G."/>
            <person name="Grossman N."/>
            <person name="Wear M.P."/>
            <person name="Jia B."/>
            <person name="Miller H."/>
            <person name="Casadevall A."/>
            <person name="Timp W."/>
            <person name="Zhang S.X."/>
            <person name="Salzberg S.L."/>
        </authorList>
    </citation>
    <scope>NUCLEOTIDE SEQUENCE [LARGE SCALE GENOMIC DNA]</scope>
    <source>
        <strain evidence="3 4">JHH-5317</strain>
    </source>
</reference>
<dbReference type="Gene3D" id="3.15.10.10">
    <property type="entry name" value="Bactericidal permeability-increasing protein, domain 1"/>
    <property type="match status" value="1"/>
</dbReference>
<feature type="region of interest" description="Disordered" evidence="1">
    <location>
        <begin position="191"/>
        <end position="224"/>
    </location>
</feature>
<feature type="domain" description="HAM1-like N-terminal" evidence="2">
    <location>
        <begin position="28"/>
        <end position="208"/>
    </location>
</feature>
<dbReference type="Pfam" id="PF19343">
    <property type="entry name" value="HAM1_N"/>
    <property type="match status" value="2"/>
</dbReference>
<feature type="compositionally biased region" description="Basic and acidic residues" evidence="1">
    <location>
        <begin position="214"/>
        <end position="224"/>
    </location>
</feature>
<sequence length="735" mass="83276">VDMFSWGRQSRRQDEREPLLPRHNQDTSLQASADQKLHTYQKLRAISQGYMPSNGQLVSSIHQLLSSEIFNPIPQDLSPSGRSLLATVERSLKHFAEFLEHKNESDQLQDFIWYLSKSRLSIDTEDIGRQAARAKAKADLTGAYKSLQTISSLLMTNSQFRGLLSDLSTVGREVFRDTAFTLADVSKQVGKQVAPSEEEAKAVKTPNGNSKPPPSKDDLESEVKEVSSVVAAGASKVADEAGSSLSEHMSGPEREVFFNRLKGAVRQLRQKPDYTDSVSTITLLIRRLLHVYSRALMETAQAAEGDIEQNPETDRALKNFWGFISSVGDKEKWNELQEAFKKVMEHAQNDPEFEEHADKIGAHIQDMLTDPSSFDDPEAKFAQLRDECREMTFETSLKEDLDALLTKLKEVLHSIPSDPDIKNLEHDSKRIADILFPRHQNTNRELVSDSINVIVPALIKCIQYIPIPRLEVSSPFIDLLLENLILEPGKTVNNSSFLPYRFKFITQNDIEVLKGRVCTTSNLSTYVRLGFFGISVSARDIGYWLRCHSGLLRFSTEGIASFNVDQRGIDVVLDLEINKDRIEEIVTVRQVRVLIHHFDYTLNRSKLSFLAWLVKPFLRPLIRTAIEATIAVSIKDACVKLNRELLFARERLRATRIAAPDDLWTFIRAVASRLKPKRDPDVYARVGVDAPGKGVFKGRYAPGSLVKLWHEEAEVTDQRVDDYREDGWRNQIFDI</sequence>
<dbReference type="InterPro" id="IPR017943">
    <property type="entry name" value="Bactericidal_perm-incr_a/b_dom"/>
</dbReference>
<dbReference type="EMBL" id="NLAX01000002">
    <property type="protein sequence ID" value="PKS13166.1"/>
    <property type="molecule type" value="Genomic_DNA"/>
</dbReference>
<dbReference type="GO" id="GO:0008289">
    <property type="term" value="F:lipid binding"/>
    <property type="evidence" value="ECO:0007669"/>
    <property type="project" value="InterPro"/>
</dbReference>
<dbReference type="OrthoDB" id="5407957at2759"/>
<gene>
    <name evidence="3" type="ORF">jhhlp_000510</name>
</gene>
<protein>
    <recommendedName>
        <fullName evidence="2">HAM1-like N-terminal domain-containing protein</fullName>
    </recommendedName>
</protein>
<accession>A0A2N3NL29</accession>
<organism evidence="3 4">
    <name type="scientific">Lomentospora prolificans</name>
    <dbReference type="NCBI Taxonomy" id="41688"/>
    <lineage>
        <taxon>Eukaryota</taxon>
        <taxon>Fungi</taxon>
        <taxon>Dikarya</taxon>
        <taxon>Ascomycota</taxon>
        <taxon>Pezizomycotina</taxon>
        <taxon>Sordariomycetes</taxon>
        <taxon>Hypocreomycetidae</taxon>
        <taxon>Microascales</taxon>
        <taxon>Microascaceae</taxon>
        <taxon>Lomentospora</taxon>
    </lineage>
</organism>
<evidence type="ECO:0000259" key="2">
    <source>
        <dbReference type="Pfam" id="PF19343"/>
    </source>
</evidence>